<gene>
    <name evidence="2" type="ORF">A2Y98_03770</name>
</gene>
<name>A0A1G2F783_9BACT</name>
<organism evidence="2 3">
    <name type="scientific">Candidatus Portnoybacteria bacterium RBG_19FT_COMBO_36_7</name>
    <dbReference type="NCBI Taxonomy" id="1801992"/>
    <lineage>
        <taxon>Bacteria</taxon>
        <taxon>Candidatus Portnoyibacteriota</taxon>
    </lineage>
</organism>
<proteinExistence type="predicted"/>
<dbReference type="EMBL" id="MHMW01000030">
    <property type="protein sequence ID" value="OGZ33411.1"/>
    <property type="molecule type" value="Genomic_DNA"/>
</dbReference>
<evidence type="ECO:0000313" key="2">
    <source>
        <dbReference type="EMBL" id="OGZ33411.1"/>
    </source>
</evidence>
<sequence length="155" mass="17279">MFPNGLSVLTHIAILLLGLSKGLVEAVAKKMKWDLFNFKFNLYLGWKIFNPLTSEAGDTAARRVFSYFIILAVFAMIISMTSVSVKAAWEKSSNIELVREALTSGYAQAKERIDFFLIKESASSGIVLEQTEPGQRYVFMLPLSEDISSGNQTNQ</sequence>
<feature type="transmembrane region" description="Helical" evidence="1">
    <location>
        <begin position="64"/>
        <end position="89"/>
    </location>
</feature>
<evidence type="ECO:0000256" key="1">
    <source>
        <dbReference type="SAM" id="Phobius"/>
    </source>
</evidence>
<comment type="caution">
    <text evidence="2">The sequence shown here is derived from an EMBL/GenBank/DDBJ whole genome shotgun (WGS) entry which is preliminary data.</text>
</comment>
<evidence type="ECO:0000313" key="3">
    <source>
        <dbReference type="Proteomes" id="UP000179099"/>
    </source>
</evidence>
<accession>A0A1G2F783</accession>
<dbReference type="Proteomes" id="UP000179099">
    <property type="component" value="Unassembled WGS sequence"/>
</dbReference>
<keyword evidence="1" id="KW-0812">Transmembrane</keyword>
<protein>
    <submittedName>
        <fullName evidence="2">Uncharacterized protein</fullName>
    </submittedName>
</protein>
<keyword evidence="1" id="KW-0472">Membrane</keyword>
<reference evidence="2 3" key="1">
    <citation type="journal article" date="2016" name="Nat. Commun.">
        <title>Thousands of microbial genomes shed light on interconnected biogeochemical processes in an aquifer system.</title>
        <authorList>
            <person name="Anantharaman K."/>
            <person name="Brown C.T."/>
            <person name="Hug L.A."/>
            <person name="Sharon I."/>
            <person name="Castelle C.J."/>
            <person name="Probst A.J."/>
            <person name="Thomas B.C."/>
            <person name="Singh A."/>
            <person name="Wilkins M.J."/>
            <person name="Karaoz U."/>
            <person name="Brodie E.L."/>
            <person name="Williams K.H."/>
            <person name="Hubbard S.S."/>
            <person name="Banfield J.F."/>
        </authorList>
    </citation>
    <scope>NUCLEOTIDE SEQUENCE [LARGE SCALE GENOMIC DNA]</scope>
</reference>
<dbReference type="AlphaFoldDB" id="A0A1G2F783"/>
<keyword evidence="1" id="KW-1133">Transmembrane helix</keyword>